<dbReference type="RefSeq" id="WP_406699116.1">
    <property type="nucleotide sequence ID" value="NZ_CP155447.1"/>
</dbReference>
<dbReference type="EMBL" id="CP155447">
    <property type="protein sequence ID" value="XBH06266.1"/>
    <property type="molecule type" value="Genomic_DNA"/>
</dbReference>
<protein>
    <recommendedName>
        <fullName evidence="2">CopG family transcriptional regulator</fullName>
    </recommendedName>
</protein>
<sequence>MARPKGRPLKSSAGQEERETVIHMKGSPSYVAWLDGIHRSTHIPKVQIVRLALAEWAKKHSHPEPPEI</sequence>
<dbReference type="AlphaFoldDB" id="A0AAU7CM97"/>
<proteinExistence type="predicted"/>
<organism evidence="1">
    <name type="scientific">Singulisphaera sp. Ch08</name>
    <dbReference type="NCBI Taxonomy" id="3120278"/>
    <lineage>
        <taxon>Bacteria</taxon>
        <taxon>Pseudomonadati</taxon>
        <taxon>Planctomycetota</taxon>
        <taxon>Planctomycetia</taxon>
        <taxon>Isosphaerales</taxon>
        <taxon>Isosphaeraceae</taxon>
        <taxon>Singulisphaera</taxon>
    </lineage>
</organism>
<reference evidence="1" key="1">
    <citation type="submission" date="2024-05" db="EMBL/GenBank/DDBJ databases">
        <title>Planctomycetes of the genus Singulisphaera possess chitinolytic capabilities.</title>
        <authorList>
            <person name="Ivanova A."/>
        </authorList>
    </citation>
    <scope>NUCLEOTIDE SEQUENCE</scope>
    <source>
        <strain evidence="1">Ch08T</strain>
    </source>
</reference>
<evidence type="ECO:0000313" key="1">
    <source>
        <dbReference type="EMBL" id="XBH06266.1"/>
    </source>
</evidence>
<name>A0AAU7CM97_9BACT</name>
<accession>A0AAU7CM97</accession>
<gene>
    <name evidence="1" type="ORF">V5E97_09575</name>
</gene>
<evidence type="ECO:0008006" key="2">
    <source>
        <dbReference type="Google" id="ProtNLM"/>
    </source>
</evidence>